<proteinExistence type="predicted"/>
<sequence>MPEASLSSLTKPLYNSWQPASDDEAPPGGGLRIVVFGTPDIATAINGASGKQEKSWTEKLCEELRCTEHISYVPTTNNSHVQGIDAALTSNTLWQHAIDTATNSKIDLSVPGYDYTFIKEQYPMPKHPDLLDQVTSFVSSPQPSTNPKDTLWVFNFGTWDIWYLSALPRDLATHYIDSLVIRIFSQLDFLYQESLNERSIAFSDFWHYSSQELVDKTRNSYADWEPQEIENFRVLLPQLFDISVSPGWNEVRPAPPEPHSKAEQDRNALFLTNRWNEMIAQHISEWNAKEVPTSDQEYDHIVEQKSYADFAKATEAEAKAKQEKEKKAKEKKEKEKKEKEKKEKEKKEKEQKEKEQKEKEQKEKEQEEKEKKQGEKQNKRSVLSARQANSHTLESVHAELTERSAEQLGKQAAAASSLRNRQNRVHKRWHHSIHGSSADETIVAPFPRRAAAQFDGQVFISEAIIEQQFRVRNISDHLGRGVRPDTDLAVFDNVNKPCVTGETSPLNQKVCSNPDNYLFYTLFTVNQPAINVIANRASVIVYDTLLLPKPGTVDAAAEGDQNSEVATKAVERTDSPGSTAKSRMG</sequence>
<organism evidence="2 3">
    <name type="scientific">Ceratocystis fimbriata CBS 114723</name>
    <dbReference type="NCBI Taxonomy" id="1035309"/>
    <lineage>
        <taxon>Eukaryota</taxon>
        <taxon>Fungi</taxon>
        <taxon>Dikarya</taxon>
        <taxon>Ascomycota</taxon>
        <taxon>Pezizomycotina</taxon>
        <taxon>Sordariomycetes</taxon>
        <taxon>Hypocreomycetidae</taxon>
        <taxon>Microascales</taxon>
        <taxon>Ceratocystidaceae</taxon>
        <taxon>Ceratocystis</taxon>
    </lineage>
</organism>
<comment type="caution">
    <text evidence="2">The sequence shown here is derived from an EMBL/GenBank/DDBJ whole genome shotgun (WGS) entry which is preliminary data.</text>
</comment>
<dbReference type="PANTHER" id="PTHR46563">
    <property type="entry name" value="RING-TYPE DOMAIN-CONTAINING PROTEIN"/>
    <property type="match status" value="1"/>
</dbReference>
<feature type="compositionally biased region" description="Polar residues" evidence="1">
    <location>
        <begin position="575"/>
        <end position="585"/>
    </location>
</feature>
<keyword evidence="3" id="KW-1185">Reference proteome</keyword>
<evidence type="ECO:0000256" key="1">
    <source>
        <dbReference type="SAM" id="MobiDB-lite"/>
    </source>
</evidence>
<dbReference type="EMBL" id="APWK03000064">
    <property type="protein sequence ID" value="PHH52552.1"/>
    <property type="molecule type" value="Genomic_DNA"/>
</dbReference>
<feature type="compositionally biased region" description="Basic residues" evidence="1">
    <location>
        <begin position="421"/>
        <end position="431"/>
    </location>
</feature>
<dbReference type="AlphaFoldDB" id="A0A2C5X3I4"/>
<feature type="compositionally biased region" description="Basic and acidic residues" evidence="1">
    <location>
        <begin position="394"/>
        <end position="405"/>
    </location>
</feature>
<dbReference type="OrthoDB" id="5278722at2759"/>
<gene>
    <name evidence="2" type="ORF">CFIMG_005813RA</name>
</gene>
<evidence type="ECO:0000313" key="3">
    <source>
        <dbReference type="Proteomes" id="UP000222788"/>
    </source>
</evidence>
<protein>
    <submittedName>
        <fullName evidence="2">Uncharacterized protein</fullName>
    </submittedName>
</protein>
<reference evidence="2 3" key="1">
    <citation type="journal article" date="2013" name="Fungal Biol.">
        <title>Analysis of microsatellite markers in the genome of the plant pathogen Ceratocystis fimbriata.</title>
        <authorList>
            <person name="Simpson M.C."/>
            <person name="Wilken P.M."/>
            <person name="Coetzee M.P."/>
            <person name="Wingfield M.J."/>
            <person name="Wingfield B.D."/>
        </authorList>
    </citation>
    <scope>NUCLEOTIDE SEQUENCE [LARGE SCALE GENOMIC DNA]</scope>
    <source>
        <strain evidence="2 3">CBS 114723</strain>
    </source>
</reference>
<evidence type="ECO:0000313" key="2">
    <source>
        <dbReference type="EMBL" id="PHH52552.1"/>
    </source>
</evidence>
<dbReference type="PANTHER" id="PTHR46563:SF4">
    <property type="entry name" value="ASPARTYL_ASPARAGINYL BETA-HYDROXYLASE ISOFORM X1"/>
    <property type="match status" value="1"/>
</dbReference>
<reference evidence="2 3" key="2">
    <citation type="journal article" date="2013" name="IMA Fungus">
        <title>IMA Genome-F 1: Ceratocystis fimbriata: Draft nuclear genome sequence for the plant pathogen, Ceratocystis fimbriata.</title>
        <authorList>
            <person name="Wilken P.M."/>
            <person name="Steenkamp E.T."/>
            <person name="Wingfield M.J."/>
            <person name="de Beer Z.W."/>
            <person name="Wingfield B.D."/>
        </authorList>
    </citation>
    <scope>NUCLEOTIDE SEQUENCE [LARGE SCALE GENOMIC DNA]</scope>
    <source>
        <strain evidence="2 3">CBS 114723</strain>
    </source>
</reference>
<feature type="compositionally biased region" description="Polar residues" evidence="1">
    <location>
        <begin position="380"/>
        <end position="393"/>
    </location>
</feature>
<name>A0A2C5X3I4_9PEZI</name>
<feature type="region of interest" description="Disordered" evidence="1">
    <location>
        <begin position="556"/>
        <end position="585"/>
    </location>
</feature>
<feature type="compositionally biased region" description="Polar residues" evidence="1">
    <location>
        <begin position="1"/>
        <end position="19"/>
    </location>
</feature>
<dbReference type="Proteomes" id="UP000222788">
    <property type="component" value="Unassembled WGS sequence"/>
</dbReference>
<accession>A0A2C5X3I4</accession>
<feature type="region of interest" description="Disordered" evidence="1">
    <location>
        <begin position="1"/>
        <end position="29"/>
    </location>
</feature>
<feature type="region of interest" description="Disordered" evidence="1">
    <location>
        <begin position="322"/>
        <end position="431"/>
    </location>
</feature>
<feature type="compositionally biased region" description="Basic and acidic residues" evidence="1">
    <location>
        <begin position="322"/>
        <end position="378"/>
    </location>
</feature>
<dbReference type="STRING" id="1035309.A0A2C5X3I4"/>